<evidence type="ECO:0000256" key="1">
    <source>
        <dbReference type="SAM" id="Phobius"/>
    </source>
</evidence>
<sequence>MMSKVLSASGMLRWFKYLCHTHYLCALTLLSLVQLLWVSISLYTDLLLVILCGLRELWDIRISSILMTGRWTSKRLLKLLCLKPLSTQQL</sequence>
<dbReference type="AlphaFoldDB" id="A0A0A9AWT5"/>
<evidence type="ECO:0000313" key="2">
    <source>
        <dbReference type="EMBL" id="JAD53390.1"/>
    </source>
</evidence>
<keyword evidence="1" id="KW-0812">Transmembrane</keyword>
<keyword evidence="1" id="KW-0472">Membrane</keyword>
<keyword evidence="1" id="KW-1133">Transmembrane helix</keyword>
<name>A0A0A9AWT5_ARUDO</name>
<dbReference type="EMBL" id="GBRH01244505">
    <property type="protein sequence ID" value="JAD53390.1"/>
    <property type="molecule type" value="Transcribed_RNA"/>
</dbReference>
<feature type="transmembrane region" description="Helical" evidence="1">
    <location>
        <begin position="21"/>
        <end position="40"/>
    </location>
</feature>
<reference evidence="2" key="2">
    <citation type="journal article" date="2015" name="Data Brief">
        <title>Shoot transcriptome of the giant reed, Arundo donax.</title>
        <authorList>
            <person name="Barrero R.A."/>
            <person name="Guerrero F.D."/>
            <person name="Moolhuijzen P."/>
            <person name="Goolsby J.A."/>
            <person name="Tidwell J."/>
            <person name="Bellgard S.E."/>
            <person name="Bellgard M.I."/>
        </authorList>
    </citation>
    <scope>NUCLEOTIDE SEQUENCE</scope>
    <source>
        <tissue evidence="2">Shoot tissue taken approximately 20 cm above the soil surface</tissue>
    </source>
</reference>
<reference evidence="2" key="1">
    <citation type="submission" date="2014-09" db="EMBL/GenBank/DDBJ databases">
        <authorList>
            <person name="Magalhaes I.L.F."/>
            <person name="Oliveira U."/>
            <person name="Santos F.R."/>
            <person name="Vidigal T.H.D.A."/>
            <person name="Brescovit A.D."/>
            <person name="Santos A.J."/>
        </authorList>
    </citation>
    <scope>NUCLEOTIDE SEQUENCE</scope>
    <source>
        <tissue evidence="2">Shoot tissue taken approximately 20 cm above the soil surface</tissue>
    </source>
</reference>
<protein>
    <submittedName>
        <fullName evidence="2">Uncharacterized protein</fullName>
    </submittedName>
</protein>
<organism evidence="2">
    <name type="scientific">Arundo donax</name>
    <name type="common">Giant reed</name>
    <name type="synonym">Donax arundinaceus</name>
    <dbReference type="NCBI Taxonomy" id="35708"/>
    <lineage>
        <taxon>Eukaryota</taxon>
        <taxon>Viridiplantae</taxon>
        <taxon>Streptophyta</taxon>
        <taxon>Embryophyta</taxon>
        <taxon>Tracheophyta</taxon>
        <taxon>Spermatophyta</taxon>
        <taxon>Magnoliopsida</taxon>
        <taxon>Liliopsida</taxon>
        <taxon>Poales</taxon>
        <taxon>Poaceae</taxon>
        <taxon>PACMAD clade</taxon>
        <taxon>Arundinoideae</taxon>
        <taxon>Arundineae</taxon>
        <taxon>Arundo</taxon>
    </lineage>
</organism>
<proteinExistence type="predicted"/>
<accession>A0A0A9AWT5</accession>